<dbReference type="Pfam" id="PF03724">
    <property type="entry name" value="META"/>
    <property type="match status" value="1"/>
</dbReference>
<name>A0A6S6U175_9BACT</name>
<proteinExistence type="predicted"/>
<dbReference type="EMBL" id="CACVAS010000170">
    <property type="protein sequence ID" value="CAA6828325.1"/>
    <property type="molecule type" value="Genomic_DNA"/>
</dbReference>
<evidence type="ECO:0000313" key="2">
    <source>
        <dbReference type="EMBL" id="CAA6828325.1"/>
    </source>
</evidence>
<accession>A0A6S6U175</accession>
<dbReference type="Gene3D" id="2.40.128.270">
    <property type="match status" value="1"/>
</dbReference>
<reference evidence="2" key="1">
    <citation type="submission" date="2020-01" db="EMBL/GenBank/DDBJ databases">
        <authorList>
            <person name="Meier V. D."/>
            <person name="Meier V D."/>
        </authorList>
    </citation>
    <scope>NUCLEOTIDE SEQUENCE</scope>
    <source>
        <strain evidence="2">HLG_WM_MAG_01</strain>
    </source>
</reference>
<dbReference type="AlphaFoldDB" id="A0A6S6U175"/>
<protein>
    <recommendedName>
        <fullName evidence="1">DUF306 domain-containing protein</fullName>
    </recommendedName>
</protein>
<feature type="domain" description="DUF306" evidence="1">
    <location>
        <begin position="28"/>
        <end position="131"/>
    </location>
</feature>
<sequence length="142" mass="16571">MIYKILFITLLILTHTEAKTLTLDNKVLNGNWHLRVLDGKEVREARAIVEFSTKQMRMQGFDSCNRIGGLLKRYSKYSATIPIIRSTRMACRTKTQQWVSKKLHKALKEGFYIETENKYGVDGITLKSANHELFFKKMDRKL</sequence>
<organism evidence="2">
    <name type="scientific">uncultured Sulfurovum sp</name>
    <dbReference type="NCBI Taxonomy" id="269237"/>
    <lineage>
        <taxon>Bacteria</taxon>
        <taxon>Pseudomonadati</taxon>
        <taxon>Campylobacterota</taxon>
        <taxon>Epsilonproteobacteria</taxon>
        <taxon>Campylobacterales</taxon>
        <taxon>Sulfurovaceae</taxon>
        <taxon>Sulfurovum</taxon>
        <taxon>environmental samples</taxon>
    </lineage>
</organism>
<evidence type="ECO:0000259" key="1">
    <source>
        <dbReference type="Pfam" id="PF03724"/>
    </source>
</evidence>
<dbReference type="InterPro" id="IPR038670">
    <property type="entry name" value="HslJ-like_sf"/>
</dbReference>
<gene>
    <name evidence="2" type="ORF">HELGO_WM1948</name>
</gene>
<dbReference type="InterPro" id="IPR005184">
    <property type="entry name" value="DUF306_Meta_HslJ"/>
</dbReference>